<dbReference type="GO" id="GO:0003700">
    <property type="term" value="F:DNA-binding transcription factor activity"/>
    <property type="evidence" value="ECO:0007669"/>
    <property type="project" value="InterPro"/>
</dbReference>
<dbReference type="EMBL" id="RBXP01000020">
    <property type="protein sequence ID" value="RKT49642.1"/>
    <property type="molecule type" value="Genomic_DNA"/>
</dbReference>
<sequence length="162" mass="18033">MPSETLSPERLLQKHGLRVTASRLAVLAEMRKQPQRFFRPEDILRAWMHDGQPGRISSAYRVLAELAQGGLLHRARNPSGQAVYRLAANQPALSRLRLSLPDGRELVIDDSVLRACIDQHALEQGADIGTLSLRLSVDENAPSLEKPGNPTVDRKIRAIFKD</sequence>
<dbReference type="Pfam" id="PF01475">
    <property type="entry name" value="FUR"/>
    <property type="match status" value="1"/>
</dbReference>
<name>A0A495VK56_9RHOO</name>
<dbReference type="InterPro" id="IPR036390">
    <property type="entry name" value="WH_DNA-bd_sf"/>
</dbReference>
<dbReference type="AlphaFoldDB" id="A0A495VK56"/>
<dbReference type="OrthoDB" id="5242893at2"/>
<reference evidence="1 2" key="1">
    <citation type="submission" date="2018-10" db="EMBL/GenBank/DDBJ databases">
        <title>Genomic Encyclopedia of Type Strains, Phase IV (KMG-IV): sequencing the most valuable type-strain genomes for metagenomic binning, comparative biology and taxonomic classification.</title>
        <authorList>
            <person name="Goeker M."/>
        </authorList>
    </citation>
    <scope>NUCLEOTIDE SEQUENCE [LARGE SCALE GENOMIC DNA]</scope>
    <source>
        <strain evidence="1 2">DSM 23841</strain>
    </source>
</reference>
<dbReference type="Proteomes" id="UP000270626">
    <property type="component" value="Unassembled WGS sequence"/>
</dbReference>
<comment type="caution">
    <text evidence="1">The sequence shown here is derived from an EMBL/GenBank/DDBJ whole genome shotgun (WGS) entry which is preliminary data.</text>
</comment>
<organism evidence="1 2">
    <name type="scientific">Azonexus fungiphilus</name>
    <dbReference type="NCBI Taxonomy" id="146940"/>
    <lineage>
        <taxon>Bacteria</taxon>
        <taxon>Pseudomonadati</taxon>
        <taxon>Pseudomonadota</taxon>
        <taxon>Betaproteobacteria</taxon>
        <taxon>Rhodocyclales</taxon>
        <taxon>Azonexaceae</taxon>
        <taxon>Azonexus</taxon>
    </lineage>
</organism>
<dbReference type="SUPFAM" id="SSF46785">
    <property type="entry name" value="Winged helix' DNA-binding domain"/>
    <property type="match status" value="1"/>
</dbReference>
<proteinExistence type="predicted"/>
<keyword evidence="2" id="KW-1185">Reference proteome</keyword>
<dbReference type="InterPro" id="IPR036388">
    <property type="entry name" value="WH-like_DNA-bd_sf"/>
</dbReference>
<dbReference type="Gene3D" id="1.10.10.10">
    <property type="entry name" value="Winged helix-like DNA-binding domain superfamily/Winged helix DNA-binding domain"/>
    <property type="match status" value="1"/>
</dbReference>
<protein>
    <submittedName>
        <fullName evidence="1">Ferric uptake regulator family protein</fullName>
    </submittedName>
</protein>
<evidence type="ECO:0000313" key="1">
    <source>
        <dbReference type="EMBL" id="RKT49642.1"/>
    </source>
</evidence>
<gene>
    <name evidence="1" type="ORF">DFR40_3308</name>
</gene>
<dbReference type="InterPro" id="IPR002481">
    <property type="entry name" value="FUR"/>
</dbReference>
<dbReference type="RefSeq" id="WP_121459565.1">
    <property type="nucleotide sequence ID" value="NZ_JAANMQ010000007.1"/>
</dbReference>
<evidence type="ECO:0000313" key="2">
    <source>
        <dbReference type="Proteomes" id="UP000270626"/>
    </source>
</evidence>
<accession>A0A495VK56</accession>